<evidence type="ECO:0000313" key="5">
    <source>
        <dbReference type="Proteomes" id="UP000254618"/>
    </source>
</evidence>
<reference evidence="3 5" key="2">
    <citation type="submission" date="2018-06" db="EMBL/GenBank/DDBJ databases">
        <authorList>
            <consortium name="Pathogen Informatics"/>
            <person name="Doyle S."/>
        </authorList>
    </citation>
    <scope>NUCLEOTIDE SEQUENCE [LARGE SCALE GENOMIC DNA]</scope>
    <source>
        <strain evidence="3 5">NCTC11012</strain>
    </source>
</reference>
<name>A0A378QRP2_9GAMM</name>
<sequence>MAKQIEQTLAWCENCNKKTLHYKETRKINWVMHICLLFVGIGFITLPLALFGKAMTADIGGGRKGSCSQCGYDN</sequence>
<protein>
    <recommendedName>
        <fullName evidence="6">LITAF domain-containing protein</fullName>
    </recommendedName>
</protein>
<evidence type="ECO:0000313" key="2">
    <source>
        <dbReference type="EMBL" id="OPH36302.1"/>
    </source>
</evidence>
<evidence type="ECO:0000313" key="3">
    <source>
        <dbReference type="EMBL" id="STZ02033.1"/>
    </source>
</evidence>
<organism evidence="3 5">
    <name type="scientific">Moraxella equi</name>
    <dbReference type="NCBI Taxonomy" id="60442"/>
    <lineage>
        <taxon>Bacteria</taxon>
        <taxon>Pseudomonadati</taxon>
        <taxon>Pseudomonadota</taxon>
        <taxon>Gammaproteobacteria</taxon>
        <taxon>Moraxellales</taxon>
        <taxon>Moraxellaceae</taxon>
        <taxon>Moraxella</taxon>
    </lineage>
</organism>
<dbReference type="Proteomes" id="UP000190777">
    <property type="component" value="Unassembled WGS sequence"/>
</dbReference>
<reference evidence="2 4" key="1">
    <citation type="submission" date="2017-03" db="EMBL/GenBank/DDBJ databases">
        <title>Draft genome sequence of Moraxella equi CCUG 4950T type strain.</title>
        <authorList>
            <person name="Salva-Serra F."/>
            <person name="Engstrom-Jakobsson H."/>
            <person name="Thorell K."/>
            <person name="Jaen-Luchoro D."/>
            <person name="Gonzales-Siles L."/>
            <person name="Karlsson R."/>
            <person name="Yazdan S."/>
            <person name="Boulund F."/>
            <person name="Johnning A."/>
            <person name="Engstrand L."/>
            <person name="Kristiansson E."/>
            <person name="Moore E."/>
        </authorList>
    </citation>
    <scope>NUCLEOTIDE SEQUENCE [LARGE SCALE GENOMIC DNA]</scope>
    <source>
        <strain evidence="2 4">CCUG 4950</strain>
    </source>
</reference>
<evidence type="ECO:0000256" key="1">
    <source>
        <dbReference type="SAM" id="Phobius"/>
    </source>
</evidence>
<dbReference type="EMBL" id="UGQF01000001">
    <property type="protein sequence ID" value="STZ02033.1"/>
    <property type="molecule type" value="Genomic_DNA"/>
</dbReference>
<keyword evidence="1" id="KW-0472">Membrane</keyword>
<feature type="transmembrane region" description="Helical" evidence="1">
    <location>
        <begin position="30"/>
        <end position="51"/>
    </location>
</feature>
<dbReference type="AlphaFoldDB" id="A0A378QRP2"/>
<dbReference type="Proteomes" id="UP000254618">
    <property type="component" value="Unassembled WGS sequence"/>
</dbReference>
<dbReference type="EMBL" id="MXAP01000097">
    <property type="protein sequence ID" value="OPH36302.1"/>
    <property type="molecule type" value="Genomic_DNA"/>
</dbReference>
<keyword evidence="1" id="KW-1133">Transmembrane helix</keyword>
<accession>A0A378QRP2</accession>
<keyword evidence="1" id="KW-0812">Transmembrane</keyword>
<proteinExistence type="predicted"/>
<evidence type="ECO:0008006" key="6">
    <source>
        <dbReference type="Google" id="ProtNLM"/>
    </source>
</evidence>
<gene>
    <name evidence="2" type="ORF">B5J93_09595</name>
    <name evidence="3" type="ORF">NCTC11012_00256</name>
</gene>
<evidence type="ECO:0000313" key="4">
    <source>
        <dbReference type="Proteomes" id="UP000190777"/>
    </source>
</evidence>
<dbReference type="RefSeq" id="WP_079326192.1">
    <property type="nucleotide sequence ID" value="NZ_MXAP01000097.1"/>
</dbReference>
<keyword evidence="4" id="KW-1185">Reference proteome</keyword>